<keyword evidence="3" id="KW-1185">Reference proteome</keyword>
<feature type="transmembrane region" description="Helical" evidence="1">
    <location>
        <begin position="51"/>
        <end position="71"/>
    </location>
</feature>
<reference evidence="2 3" key="1">
    <citation type="submission" date="2020-10" db="EMBL/GenBank/DDBJ databases">
        <title>Phylogeny of dyella-like bacteria.</title>
        <authorList>
            <person name="Fu J."/>
        </authorList>
    </citation>
    <scope>NUCLEOTIDE SEQUENCE [LARGE SCALE GENOMIC DNA]</scope>
    <source>
        <strain evidence="2 3">DKC-1</strain>
    </source>
</reference>
<evidence type="ECO:0000313" key="2">
    <source>
        <dbReference type="EMBL" id="MFK2931412.1"/>
    </source>
</evidence>
<dbReference type="Proteomes" id="UP001620397">
    <property type="component" value="Unassembled WGS sequence"/>
</dbReference>
<sequence>MIDGSIYIEGPGYVLAATGGFLIVWAVIALVRGRISGGRGPTLSPGEYPVAFFLTLLVMVVGGGLLLYLAMTAHAVPGYLKPSTGTARPSAASTS</sequence>
<keyword evidence="1" id="KW-0812">Transmembrane</keyword>
<protein>
    <submittedName>
        <fullName evidence="2">Uncharacterized protein</fullName>
    </submittedName>
</protein>
<comment type="caution">
    <text evidence="2">The sequence shown here is derived from an EMBL/GenBank/DDBJ whole genome shotgun (WGS) entry which is preliminary data.</text>
</comment>
<feature type="transmembrane region" description="Helical" evidence="1">
    <location>
        <begin position="12"/>
        <end position="31"/>
    </location>
</feature>
<gene>
    <name evidence="2" type="ORF">ISP14_11480</name>
</gene>
<name>A0ABW8KJC0_9GAMM</name>
<keyword evidence="1" id="KW-0472">Membrane</keyword>
<accession>A0ABW8KJC0</accession>
<organism evidence="2 3">
    <name type="scientific">Dyella agri</name>
    <dbReference type="NCBI Taxonomy" id="1926869"/>
    <lineage>
        <taxon>Bacteria</taxon>
        <taxon>Pseudomonadati</taxon>
        <taxon>Pseudomonadota</taxon>
        <taxon>Gammaproteobacteria</taxon>
        <taxon>Lysobacterales</taxon>
        <taxon>Rhodanobacteraceae</taxon>
        <taxon>Dyella</taxon>
    </lineage>
</organism>
<proteinExistence type="predicted"/>
<dbReference type="EMBL" id="JADIKL010000005">
    <property type="protein sequence ID" value="MFK2931412.1"/>
    <property type="molecule type" value="Genomic_DNA"/>
</dbReference>
<evidence type="ECO:0000256" key="1">
    <source>
        <dbReference type="SAM" id="Phobius"/>
    </source>
</evidence>
<keyword evidence="1" id="KW-1133">Transmembrane helix</keyword>
<evidence type="ECO:0000313" key="3">
    <source>
        <dbReference type="Proteomes" id="UP001620397"/>
    </source>
</evidence>
<dbReference type="RefSeq" id="WP_404539745.1">
    <property type="nucleotide sequence ID" value="NZ_JADIKL010000005.1"/>
</dbReference>